<dbReference type="AlphaFoldDB" id="A0A0F9GA49"/>
<evidence type="ECO:0000313" key="1">
    <source>
        <dbReference type="EMBL" id="KKL87321.1"/>
    </source>
</evidence>
<accession>A0A0F9GA49</accession>
<comment type="caution">
    <text evidence="1">The sequence shown here is derived from an EMBL/GenBank/DDBJ whole genome shotgun (WGS) entry which is preliminary data.</text>
</comment>
<gene>
    <name evidence="1" type="ORF">LCGC14_1935830</name>
</gene>
<name>A0A0F9GA49_9ZZZZ</name>
<proteinExistence type="predicted"/>
<organism evidence="1">
    <name type="scientific">marine sediment metagenome</name>
    <dbReference type="NCBI Taxonomy" id="412755"/>
    <lineage>
        <taxon>unclassified sequences</taxon>
        <taxon>metagenomes</taxon>
        <taxon>ecological metagenomes</taxon>
    </lineage>
</organism>
<dbReference type="EMBL" id="LAZR01020863">
    <property type="protein sequence ID" value="KKL87321.1"/>
    <property type="molecule type" value="Genomic_DNA"/>
</dbReference>
<protein>
    <submittedName>
        <fullName evidence="1">Uncharacterized protein</fullName>
    </submittedName>
</protein>
<reference evidence="1" key="1">
    <citation type="journal article" date="2015" name="Nature">
        <title>Complex archaea that bridge the gap between prokaryotes and eukaryotes.</title>
        <authorList>
            <person name="Spang A."/>
            <person name="Saw J.H."/>
            <person name="Jorgensen S.L."/>
            <person name="Zaremba-Niedzwiedzka K."/>
            <person name="Martijn J."/>
            <person name="Lind A.E."/>
            <person name="van Eijk R."/>
            <person name="Schleper C."/>
            <person name="Guy L."/>
            <person name="Ettema T.J."/>
        </authorList>
    </citation>
    <scope>NUCLEOTIDE SEQUENCE</scope>
</reference>
<sequence length="46" mass="5616">MYFSMNEKERRLLMVNPDRIKALCHPEVFKRAIRKYWDTLKVGDSE</sequence>